<dbReference type="InterPro" id="IPR036412">
    <property type="entry name" value="HAD-like_sf"/>
</dbReference>
<dbReference type="GO" id="GO:0046872">
    <property type="term" value="F:metal ion binding"/>
    <property type="evidence" value="ECO:0007669"/>
    <property type="project" value="UniProtKB-KW"/>
</dbReference>
<evidence type="ECO:0000256" key="3">
    <source>
        <dbReference type="ARBA" id="ARBA00022842"/>
    </source>
</evidence>
<accession>A0A2X0WHA4</accession>
<dbReference type="RefSeq" id="WP_113743930.1">
    <property type="nucleotide sequence ID" value="NZ_UAPV01000001.1"/>
</dbReference>
<reference evidence="4 5" key="1">
    <citation type="submission" date="2018-06" db="EMBL/GenBank/DDBJ databases">
        <authorList>
            <consortium name="Pathogen Informatics"/>
            <person name="Doyle S."/>
        </authorList>
    </citation>
    <scope>NUCLEOTIDE SEQUENCE [LARGE SCALE GENOMIC DNA]</scope>
    <source>
        <strain evidence="4 5">NCTC13093</strain>
    </source>
</reference>
<dbReference type="PANTHER" id="PTHR43344:SF13">
    <property type="entry name" value="PHOSPHATASE RV3661-RELATED"/>
    <property type="match status" value="1"/>
</dbReference>
<sequence>MALALFDMDGTLIDGDTNNIFFHYMQDIGLVDEDFVKPLKYFHYLYFKGELKIEDFVNHSVKPLIGKSPQEIEDIVMPCIKERIVPKLKKGALEAIEFHRHRKDYLVLVSATVDYLARPLAQAVGISDVIASPIGFDEHGLTGRLTDTVPYQEGKRERLLKFIEQHNISLDDSYGYGDSLNDIQMFEMVEHKYAVDADERFKEHPFYERTRHVSWL</sequence>
<dbReference type="Proteomes" id="UP000250086">
    <property type="component" value="Unassembled WGS sequence"/>
</dbReference>
<dbReference type="EMBL" id="UAPV01000001">
    <property type="protein sequence ID" value="SPT69787.1"/>
    <property type="molecule type" value="Genomic_DNA"/>
</dbReference>
<dbReference type="Gene3D" id="1.20.1440.100">
    <property type="entry name" value="SG protein - dephosphorylation function"/>
    <property type="match status" value="1"/>
</dbReference>
<dbReference type="GO" id="GO:0016787">
    <property type="term" value="F:hydrolase activity"/>
    <property type="evidence" value="ECO:0007669"/>
    <property type="project" value="UniProtKB-KW"/>
</dbReference>
<dbReference type="AlphaFoldDB" id="A0A2X0WHA4"/>
<proteinExistence type="predicted"/>
<dbReference type="PANTHER" id="PTHR43344">
    <property type="entry name" value="PHOSPHOSERINE PHOSPHATASE"/>
    <property type="match status" value="1"/>
</dbReference>
<dbReference type="Pfam" id="PF12710">
    <property type="entry name" value="HAD"/>
    <property type="match status" value="1"/>
</dbReference>
<dbReference type="InterPro" id="IPR050582">
    <property type="entry name" value="HAD-like_SerB"/>
</dbReference>
<dbReference type="NCBIfam" id="TIGR01490">
    <property type="entry name" value="HAD-SF-IB-hyp1"/>
    <property type="match status" value="1"/>
</dbReference>
<gene>
    <name evidence="4" type="ORF">NCTC13093_01173</name>
</gene>
<keyword evidence="2" id="KW-0378">Hydrolase</keyword>
<name>A0A2X0WHA4_9GAMM</name>
<dbReference type="SUPFAM" id="SSF56784">
    <property type="entry name" value="HAD-like"/>
    <property type="match status" value="1"/>
</dbReference>
<keyword evidence="3" id="KW-0460">Magnesium</keyword>
<evidence type="ECO:0000256" key="1">
    <source>
        <dbReference type="ARBA" id="ARBA00022723"/>
    </source>
</evidence>
<dbReference type="NCBIfam" id="TIGR01488">
    <property type="entry name" value="HAD-SF-IB"/>
    <property type="match status" value="1"/>
</dbReference>
<protein>
    <submittedName>
        <fullName evidence="4">ACT domain-containing protein</fullName>
    </submittedName>
</protein>
<evidence type="ECO:0000313" key="5">
    <source>
        <dbReference type="Proteomes" id="UP000250086"/>
    </source>
</evidence>
<evidence type="ECO:0000256" key="2">
    <source>
        <dbReference type="ARBA" id="ARBA00022801"/>
    </source>
</evidence>
<evidence type="ECO:0000313" key="4">
    <source>
        <dbReference type="EMBL" id="SPT69787.1"/>
    </source>
</evidence>
<dbReference type="InterPro" id="IPR023214">
    <property type="entry name" value="HAD_sf"/>
</dbReference>
<keyword evidence="1" id="KW-0479">Metal-binding</keyword>
<dbReference type="Gene3D" id="3.40.50.1000">
    <property type="entry name" value="HAD superfamily/HAD-like"/>
    <property type="match status" value="1"/>
</dbReference>
<keyword evidence="5" id="KW-1185">Reference proteome</keyword>
<dbReference type="InterPro" id="IPR006385">
    <property type="entry name" value="HAD_hydro_SerB1"/>
</dbReference>
<organism evidence="4 5">
    <name type="scientific">Anaerobiospirillum thomasii</name>
    <dbReference type="NCBI Taxonomy" id="179995"/>
    <lineage>
        <taxon>Bacteria</taxon>
        <taxon>Pseudomonadati</taxon>
        <taxon>Pseudomonadota</taxon>
        <taxon>Gammaproteobacteria</taxon>
        <taxon>Aeromonadales</taxon>
        <taxon>Succinivibrionaceae</taxon>
        <taxon>Anaerobiospirillum</taxon>
    </lineage>
</organism>